<proteinExistence type="predicted"/>
<organism evidence="2 3">
    <name type="scientific">Micromonospora phaseoli</name>
    <dbReference type="NCBI Taxonomy" id="1144548"/>
    <lineage>
        <taxon>Bacteria</taxon>
        <taxon>Bacillati</taxon>
        <taxon>Actinomycetota</taxon>
        <taxon>Actinomycetes</taxon>
        <taxon>Micromonosporales</taxon>
        <taxon>Micromonosporaceae</taxon>
        <taxon>Micromonospora</taxon>
    </lineage>
</organism>
<keyword evidence="3" id="KW-1185">Reference proteome</keyword>
<evidence type="ECO:0000313" key="2">
    <source>
        <dbReference type="EMBL" id="SEJ80589.1"/>
    </source>
</evidence>
<feature type="non-terminal residue" evidence="2">
    <location>
        <position position="106"/>
    </location>
</feature>
<dbReference type="GO" id="GO:0004519">
    <property type="term" value="F:endonuclease activity"/>
    <property type="evidence" value="ECO:0007669"/>
    <property type="project" value="UniProtKB-KW"/>
</dbReference>
<keyword evidence="2" id="KW-0378">Hydrolase</keyword>
<accession>A0A1H7BSL6</accession>
<sequence length="106" mass="11842">MMDHFGVQVISAARPEWIFPFTGLQPVQFRRLVRLVAERGGDAIADGRPGRQWSLDLADRVLLVAAYWRTNLTMRQIGPLFGVSHSAAHRVIDTLGPLLALAPVRR</sequence>
<keyword evidence="2" id="KW-0540">Nuclease</keyword>
<reference evidence="3" key="1">
    <citation type="submission" date="2016-10" db="EMBL/GenBank/DDBJ databases">
        <authorList>
            <person name="Varghese N."/>
            <person name="Submissions S."/>
        </authorList>
    </citation>
    <scope>NUCLEOTIDE SEQUENCE [LARGE SCALE GENOMIC DNA]</scope>
    <source>
        <strain evidence="3">CGMCC 4.7038</strain>
    </source>
</reference>
<protein>
    <submittedName>
        <fullName evidence="2">Helix-turn-helix of DDE superfamily endonuclease</fullName>
    </submittedName>
</protein>
<dbReference type="InterPro" id="IPR027805">
    <property type="entry name" value="Transposase_HTH_dom"/>
</dbReference>
<evidence type="ECO:0000313" key="3">
    <source>
        <dbReference type="Proteomes" id="UP000198707"/>
    </source>
</evidence>
<gene>
    <name evidence="2" type="ORF">SAMN05443287_1081</name>
</gene>
<name>A0A1H7BSL6_9ACTN</name>
<dbReference type="STRING" id="1144548.SAMN05443287_1081"/>
<feature type="domain" description="Transposase Helix-turn-helix" evidence="1">
    <location>
        <begin position="53"/>
        <end position="101"/>
    </location>
</feature>
<evidence type="ECO:0000259" key="1">
    <source>
        <dbReference type="Pfam" id="PF13613"/>
    </source>
</evidence>
<dbReference type="AlphaFoldDB" id="A0A1H7BSL6"/>
<dbReference type="Proteomes" id="UP000198707">
    <property type="component" value="Unassembled WGS sequence"/>
</dbReference>
<keyword evidence="2" id="KW-0255">Endonuclease</keyword>
<dbReference type="Pfam" id="PF13613">
    <property type="entry name" value="HTH_Tnp_4"/>
    <property type="match status" value="1"/>
</dbReference>
<dbReference type="EMBL" id="FNYV01000008">
    <property type="protein sequence ID" value="SEJ80589.1"/>
    <property type="molecule type" value="Genomic_DNA"/>
</dbReference>